<dbReference type="Pfam" id="PF05139">
    <property type="entry name" value="Erythro_esteras"/>
    <property type="match status" value="2"/>
</dbReference>
<dbReference type="Gene3D" id="3.40.1660.10">
    <property type="entry name" value="EreA-like (biosynthetic domain)"/>
    <property type="match status" value="1"/>
</dbReference>
<dbReference type="AlphaFoldDB" id="A0A016CW15"/>
<proteinExistence type="predicted"/>
<feature type="chain" id="PRO_5001484567" evidence="1">
    <location>
        <begin position="20"/>
        <end position="601"/>
    </location>
</feature>
<name>A0A016CW15_BACFG</name>
<dbReference type="GO" id="GO:0046677">
    <property type="term" value="P:response to antibiotic"/>
    <property type="evidence" value="ECO:0007669"/>
    <property type="project" value="InterPro"/>
</dbReference>
<dbReference type="InterPro" id="IPR007815">
    <property type="entry name" value="Emycin_Estase"/>
</dbReference>
<sequence length="601" mass="68175">MKYLILLASVIFLAQSCSVAPSMRESARSYDWATYTNFSWQSKIDSAISSYPLLLYPSYEAKGSAGFTVPLFYHMDKKKRADIEVRIKYKTENCNDLYLKLSGISECREVTSVDTFRLSAANTWRVARRSVDIASPLLLGVALEAQGEKPRKKDFPVDPLGSADNSFKPGEYSKIWIDSLDILIDGKYAVEPPSLNNGATASVRELDVIPVNGDDLKSLSFSDKRILAIGESVHGTGTMNDMGVEIIKNRIEHGKCRLVLLEMPLTLSFHINRYLEGDERFKPDSIASSFDKVLFSSSSFVSLMRWIKEYNRHSEEKVSFFGIDRNIYRLQSSIDLFYFFYTLRRGKGDEGLKAICNSLLLSDEKFPFKGADSVLHANHGFKGILTRREAEIMSYCLNAEEEATVDELNRFRGRDSGMYENAKFLMKTMLKKDETTTVYCHLGHANYTSIAGWLGSDMRPFGEYMKGSYGDDYSAVGLLAGEGSYLTWVFPGKMGIRRLQSSSSAGLEYCIERSGISPCYLSMDKLSDADVLKMKYIGNTESKIGQFQWVFPKCMMDGVLFTKNASAINKREEFFKMNLDYHVQTLFALMYLYEKKRKWIP</sequence>
<comment type="caution">
    <text evidence="2">The sequence shown here is derived from an EMBL/GenBank/DDBJ whole genome shotgun (WGS) entry which is preliminary data.</text>
</comment>
<evidence type="ECO:0000256" key="1">
    <source>
        <dbReference type="SAM" id="SignalP"/>
    </source>
</evidence>
<organism evidence="2 3">
    <name type="scientific">Bacteroides fragilis str. 3976T8</name>
    <dbReference type="NCBI Taxonomy" id="1339314"/>
    <lineage>
        <taxon>Bacteria</taxon>
        <taxon>Pseudomonadati</taxon>
        <taxon>Bacteroidota</taxon>
        <taxon>Bacteroidia</taxon>
        <taxon>Bacteroidales</taxon>
        <taxon>Bacteroidaceae</taxon>
        <taxon>Bacteroides</taxon>
    </lineage>
</organism>
<dbReference type="Proteomes" id="UP000020938">
    <property type="component" value="Unassembled WGS sequence"/>
</dbReference>
<dbReference type="PATRIC" id="fig|1339314.3.peg.323"/>
<dbReference type="PANTHER" id="PTHR31299">
    <property type="entry name" value="ESTERASE, PUTATIVE (AFU_ORTHOLOGUE AFUA_1G05850)-RELATED"/>
    <property type="match status" value="1"/>
</dbReference>
<dbReference type="EMBL" id="JGDS01000028">
    <property type="protein sequence ID" value="EXZ75519.1"/>
    <property type="molecule type" value="Genomic_DNA"/>
</dbReference>
<dbReference type="Gene3D" id="3.30.1870.10">
    <property type="entry name" value="EreA-like, domain 2"/>
    <property type="match status" value="1"/>
</dbReference>
<dbReference type="PROSITE" id="PS51257">
    <property type="entry name" value="PROKAR_LIPOPROTEIN"/>
    <property type="match status" value="1"/>
</dbReference>
<dbReference type="PANTHER" id="PTHR31299:SF0">
    <property type="entry name" value="ESTERASE, PUTATIVE (AFU_ORTHOLOGUE AFUA_1G05850)-RELATED"/>
    <property type="match status" value="1"/>
</dbReference>
<accession>A0A016CW15</accession>
<feature type="signal peptide" evidence="1">
    <location>
        <begin position="1"/>
        <end position="19"/>
    </location>
</feature>
<evidence type="ECO:0000313" key="3">
    <source>
        <dbReference type="Proteomes" id="UP000020938"/>
    </source>
</evidence>
<dbReference type="CDD" id="cd14728">
    <property type="entry name" value="Ere-like"/>
    <property type="match status" value="1"/>
</dbReference>
<dbReference type="RefSeq" id="WP_032597489.1">
    <property type="nucleotide sequence ID" value="NZ_JGDS01000028.1"/>
</dbReference>
<gene>
    <name evidence="2" type="ORF">M123_0067</name>
</gene>
<keyword evidence="1" id="KW-0732">Signal</keyword>
<reference evidence="2 3" key="1">
    <citation type="submission" date="2014-02" db="EMBL/GenBank/DDBJ databases">
        <authorList>
            <person name="Sears C."/>
            <person name="Carroll K."/>
            <person name="Sack B.R."/>
            <person name="Qadri F."/>
            <person name="Myers L.L."/>
            <person name="Chung G.-T."/>
            <person name="Escheverria P."/>
            <person name="Fraser C.M."/>
            <person name="Sadzewicz L."/>
            <person name="Shefchek K.A."/>
            <person name="Tallon L."/>
            <person name="Das S.P."/>
            <person name="Daugherty S."/>
            <person name="Mongodin E.F."/>
        </authorList>
    </citation>
    <scope>NUCLEOTIDE SEQUENCE [LARGE SCALE GENOMIC DNA]</scope>
    <source>
        <strain evidence="2 3">3976T8</strain>
    </source>
</reference>
<evidence type="ECO:0000313" key="2">
    <source>
        <dbReference type="EMBL" id="EXZ75519.1"/>
    </source>
</evidence>
<dbReference type="SUPFAM" id="SSF159501">
    <property type="entry name" value="EreA/ChaN-like"/>
    <property type="match status" value="1"/>
</dbReference>
<protein>
    <submittedName>
        <fullName evidence="2">Erythromycin esterase family protein</fullName>
    </submittedName>
</protein>
<dbReference type="InterPro" id="IPR052036">
    <property type="entry name" value="Hydrolase/PRTase-associated"/>
</dbReference>